<evidence type="ECO:0000256" key="4">
    <source>
        <dbReference type="ARBA" id="ARBA00022692"/>
    </source>
</evidence>
<gene>
    <name evidence="9" type="ORF">COC19_05010</name>
</gene>
<evidence type="ECO:0000313" key="9">
    <source>
        <dbReference type="EMBL" id="PCH61156.1"/>
    </source>
</evidence>
<dbReference type="InterPro" id="IPR037066">
    <property type="entry name" value="Plug_dom_sf"/>
</dbReference>
<feature type="signal peptide" evidence="7">
    <location>
        <begin position="1"/>
        <end position="24"/>
    </location>
</feature>
<dbReference type="InterPro" id="IPR012910">
    <property type="entry name" value="Plug_dom"/>
</dbReference>
<dbReference type="Pfam" id="PF07715">
    <property type="entry name" value="Plug"/>
    <property type="match status" value="1"/>
</dbReference>
<comment type="subcellular location">
    <subcellularLocation>
        <location evidence="1">Cell outer membrane</location>
        <topology evidence="1">Multi-pass membrane protein</topology>
    </subcellularLocation>
</comment>
<proteinExistence type="predicted"/>
<dbReference type="SUPFAM" id="SSF56935">
    <property type="entry name" value="Porins"/>
    <property type="match status" value="1"/>
</dbReference>
<dbReference type="AlphaFoldDB" id="A0A2A4MNG3"/>
<dbReference type="GO" id="GO:0044718">
    <property type="term" value="P:siderophore transmembrane transport"/>
    <property type="evidence" value="ECO:0007669"/>
    <property type="project" value="TreeGrafter"/>
</dbReference>
<reference evidence="10" key="1">
    <citation type="submission" date="2017-08" db="EMBL/GenBank/DDBJ databases">
        <title>A dynamic microbial community with high functional redundancy inhabits the cold, oxic subseafloor aquifer.</title>
        <authorList>
            <person name="Tully B.J."/>
            <person name="Wheat C.G."/>
            <person name="Glazer B.T."/>
            <person name="Huber J.A."/>
        </authorList>
    </citation>
    <scope>NUCLEOTIDE SEQUENCE [LARGE SCALE GENOMIC DNA]</scope>
</reference>
<accession>A0A2A4MNG3</accession>
<keyword evidence="3" id="KW-1134">Transmembrane beta strand</keyword>
<evidence type="ECO:0000259" key="8">
    <source>
        <dbReference type="Pfam" id="PF07715"/>
    </source>
</evidence>
<dbReference type="PANTHER" id="PTHR30069">
    <property type="entry name" value="TONB-DEPENDENT OUTER MEMBRANE RECEPTOR"/>
    <property type="match status" value="1"/>
</dbReference>
<evidence type="ECO:0000256" key="2">
    <source>
        <dbReference type="ARBA" id="ARBA00022448"/>
    </source>
</evidence>
<evidence type="ECO:0000256" key="3">
    <source>
        <dbReference type="ARBA" id="ARBA00022452"/>
    </source>
</evidence>
<keyword evidence="7" id="KW-0732">Signal</keyword>
<dbReference type="GO" id="GO:0015344">
    <property type="term" value="F:siderophore uptake transmembrane transporter activity"/>
    <property type="evidence" value="ECO:0007669"/>
    <property type="project" value="TreeGrafter"/>
</dbReference>
<feature type="domain" description="TonB-dependent receptor plug" evidence="8">
    <location>
        <begin position="45"/>
        <end position="157"/>
    </location>
</feature>
<dbReference type="Gene3D" id="2.40.170.20">
    <property type="entry name" value="TonB-dependent receptor, beta-barrel domain"/>
    <property type="match status" value="1"/>
</dbReference>
<evidence type="ECO:0000256" key="7">
    <source>
        <dbReference type="SAM" id="SignalP"/>
    </source>
</evidence>
<keyword evidence="9" id="KW-0675">Receptor</keyword>
<dbReference type="GO" id="GO:0009279">
    <property type="term" value="C:cell outer membrane"/>
    <property type="evidence" value="ECO:0007669"/>
    <property type="project" value="UniProtKB-SubCell"/>
</dbReference>
<feature type="chain" id="PRO_5012020141" evidence="7">
    <location>
        <begin position="25"/>
        <end position="365"/>
    </location>
</feature>
<evidence type="ECO:0000256" key="5">
    <source>
        <dbReference type="ARBA" id="ARBA00023136"/>
    </source>
</evidence>
<comment type="caution">
    <text evidence="9">The sequence shown here is derived from an EMBL/GenBank/DDBJ whole genome shotgun (WGS) entry which is preliminary data.</text>
</comment>
<evidence type="ECO:0000313" key="10">
    <source>
        <dbReference type="Proteomes" id="UP000218172"/>
    </source>
</evidence>
<keyword evidence="6" id="KW-0998">Cell outer membrane</keyword>
<sequence>MRTVTSVFASCLFLSTANFSIANAQEAEEIIIVGVTPNGTGLERDKIPFPIQTATSDDIQNSNSLSIADFLRQNFSSVSVNNAQSNPLQPDVQYRGFTASPLLGLAQGIAVYQNGVRVNEPLGDTVNWDLVPESAINGITLSGGSNPLFGLNTLGGALLIDMKNGFNYEGREIEINTGSFGRNTASLQTGNNFDNGDNSFAYYANLQFFEEDGWRDYSSSESINFYGSLDWQNQSSSLSVDYQRAGSTLFGNGASPVELLKIDREAIFTGPDITENDLQMFGLTGEYQLAERGELHLKMYYRENTTDSINGDSSEFSLCTFGGTQTLIEGFEEDDIEDIGLDDAVCDNQFPSIDQLQDFLNDSAI</sequence>
<protein>
    <submittedName>
        <fullName evidence="9">TonB-dependent receptor</fullName>
    </submittedName>
</protein>
<evidence type="ECO:0000256" key="6">
    <source>
        <dbReference type="ARBA" id="ARBA00023237"/>
    </source>
</evidence>
<feature type="non-terminal residue" evidence="9">
    <location>
        <position position="365"/>
    </location>
</feature>
<keyword evidence="4" id="KW-0812">Transmembrane</keyword>
<dbReference type="InterPro" id="IPR036942">
    <property type="entry name" value="Beta-barrel_TonB_sf"/>
</dbReference>
<dbReference type="PANTHER" id="PTHR30069:SF39">
    <property type="entry name" value="BLL6183 PROTEIN"/>
    <property type="match status" value="1"/>
</dbReference>
<dbReference type="EMBL" id="NVQR01000072">
    <property type="protein sequence ID" value="PCH61156.1"/>
    <property type="molecule type" value="Genomic_DNA"/>
</dbReference>
<organism evidence="9 10">
    <name type="scientific">SAR86 cluster bacterium</name>
    <dbReference type="NCBI Taxonomy" id="2030880"/>
    <lineage>
        <taxon>Bacteria</taxon>
        <taxon>Pseudomonadati</taxon>
        <taxon>Pseudomonadota</taxon>
        <taxon>Gammaproteobacteria</taxon>
        <taxon>SAR86 cluster</taxon>
    </lineage>
</organism>
<dbReference type="Gene3D" id="2.170.130.10">
    <property type="entry name" value="TonB-dependent receptor, plug domain"/>
    <property type="match status" value="1"/>
</dbReference>
<dbReference type="InterPro" id="IPR039426">
    <property type="entry name" value="TonB-dep_rcpt-like"/>
</dbReference>
<keyword evidence="5" id="KW-0472">Membrane</keyword>
<evidence type="ECO:0000256" key="1">
    <source>
        <dbReference type="ARBA" id="ARBA00004571"/>
    </source>
</evidence>
<name>A0A2A4MNG3_9GAMM</name>
<dbReference type="Proteomes" id="UP000218172">
    <property type="component" value="Unassembled WGS sequence"/>
</dbReference>
<keyword evidence="2" id="KW-0813">Transport</keyword>